<dbReference type="EMBL" id="BDQG01000001">
    <property type="protein sequence ID" value="GAW66852.1"/>
    <property type="molecule type" value="Genomic_DNA"/>
</dbReference>
<proteinExistence type="predicted"/>
<keyword evidence="2" id="KW-1185">Reference proteome</keyword>
<organism evidence="1 2">
    <name type="scientific">Geoanaerobacter pelophilus</name>
    <dbReference type="NCBI Taxonomy" id="60036"/>
    <lineage>
        <taxon>Bacteria</taxon>
        <taxon>Pseudomonadati</taxon>
        <taxon>Thermodesulfobacteriota</taxon>
        <taxon>Desulfuromonadia</taxon>
        <taxon>Geobacterales</taxon>
        <taxon>Geobacteraceae</taxon>
        <taxon>Geoanaerobacter</taxon>
    </lineage>
</organism>
<name>A0ABQ0MJ62_9BACT</name>
<dbReference type="Proteomes" id="UP000194153">
    <property type="component" value="Unassembled WGS sequence"/>
</dbReference>
<evidence type="ECO:0008006" key="3">
    <source>
        <dbReference type="Google" id="ProtNLM"/>
    </source>
</evidence>
<reference evidence="2" key="2">
    <citation type="submission" date="2017-05" db="EMBL/GenBank/DDBJ databases">
        <title>Draft genome sequence of Geobacter pelophilus, a iron(III)-reducing bacteria.</title>
        <authorList>
            <person name="Aoyagi T."/>
            <person name="Koike H."/>
            <person name="Morita T."/>
            <person name="Sato Y."/>
            <person name="Habe H."/>
            <person name="Hori T."/>
        </authorList>
    </citation>
    <scope>NUCLEOTIDE SEQUENCE [LARGE SCALE GENOMIC DNA]</scope>
    <source>
        <strain evidence="2">Drf2</strain>
    </source>
</reference>
<evidence type="ECO:0000313" key="1">
    <source>
        <dbReference type="EMBL" id="GAW66852.1"/>
    </source>
</evidence>
<evidence type="ECO:0000313" key="2">
    <source>
        <dbReference type="Proteomes" id="UP000194153"/>
    </source>
</evidence>
<protein>
    <recommendedName>
        <fullName evidence="3">DUF2846 domain-containing protein</fullName>
    </recommendedName>
</protein>
<sequence length="99" mass="10946">MPETTKGYVAIHGGSEEYFQEIEVEVSGGYFIAQKPLKPTVLPPGKYTVEIALNPPQFQPSAVQSKIGHKGEFLEGHFVKAGMLGKSIHYTREIIIDKD</sequence>
<gene>
    <name evidence="1" type="ORF">GPEL0_01f2390</name>
</gene>
<comment type="caution">
    <text evidence="1">The sequence shown here is derived from an EMBL/GenBank/DDBJ whole genome shotgun (WGS) entry which is preliminary data.</text>
</comment>
<reference evidence="1 2" key="1">
    <citation type="submission" date="2017-04" db="EMBL/GenBank/DDBJ databases">
        <authorList>
            <consortium name="Geobacter pelophilus Genome Sequencing"/>
            <person name="Aoyagi T."/>
            <person name="Koike H."/>
            <person name="Hori T."/>
        </authorList>
    </citation>
    <scope>NUCLEOTIDE SEQUENCE [LARGE SCALE GENOMIC DNA]</scope>
    <source>
        <strain evidence="1 2">Drf2</strain>
    </source>
</reference>
<accession>A0ABQ0MJ62</accession>